<keyword evidence="4" id="KW-1185">Reference proteome</keyword>
<accession>A0A5N5LVP4</accession>
<dbReference type="EMBL" id="VFJC01000017">
    <property type="protein sequence ID" value="KAB5546778.1"/>
    <property type="molecule type" value="Genomic_DNA"/>
</dbReference>
<sequence>MMEVVLLCLFGSLTALPVPRVEEMQSGSGDFIVTGAADSVPAVSSSPSSTLLPLPQSFWRSPGRTHTQLQAPEENFIPVSEQRLEVTTPNPTASKVGAKTLSGALTLPTEVPNGPSVTESTEPNHTGTPPPSTLTAPPSELNYSPVNTSLDTSLPVSGLRGMDLKRAHIRPRSAENAEDNENAENTRNDGENKRNTVTSGKGKKNTVKGGTKETKAAAKGGKKETGNGQNAKTEKVQSADFSFEFDGFGWLVPTVDIAQ</sequence>
<proteinExistence type="predicted"/>
<feature type="region of interest" description="Disordered" evidence="1">
    <location>
        <begin position="101"/>
        <end position="233"/>
    </location>
</feature>
<feature type="compositionally biased region" description="Basic and acidic residues" evidence="1">
    <location>
        <begin position="184"/>
        <end position="194"/>
    </location>
</feature>
<organism evidence="3 4">
    <name type="scientific">Pangasianodon hypophthalmus</name>
    <name type="common">Striped catfish</name>
    <name type="synonym">Helicophagus hypophthalmus</name>
    <dbReference type="NCBI Taxonomy" id="310915"/>
    <lineage>
        <taxon>Eukaryota</taxon>
        <taxon>Metazoa</taxon>
        <taxon>Chordata</taxon>
        <taxon>Craniata</taxon>
        <taxon>Vertebrata</taxon>
        <taxon>Euteleostomi</taxon>
        <taxon>Actinopterygii</taxon>
        <taxon>Neopterygii</taxon>
        <taxon>Teleostei</taxon>
        <taxon>Ostariophysi</taxon>
        <taxon>Siluriformes</taxon>
        <taxon>Pangasiidae</taxon>
        <taxon>Pangasianodon</taxon>
    </lineage>
</organism>
<feature type="compositionally biased region" description="Polar residues" evidence="1">
    <location>
        <begin position="115"/>
        <end position="125"/>
    </location>
</feature>
<feature type="compositionally biased region" description="Basic and acidic residues" evidence="1">
    <location>
        <begin position="210"/>
        <end position="225"/>
    </location>
</feature>
<evidence type="ECO:0000256" key="1">
    <source>
        <dbReference type="SAM" id="MobiDB-lite"/>
    </source>
</evidence>
<evidence type="ECO:0000313" key="4">
    <source>
        <dbReference type="Proteomes" id="UP000327468"/>
    </source>
</evidence>
<feature type="chain" id="PRO_5024336374" evidence="2">
    <location>
        <begin position="16"/>
        <end position="259"/>
    </location>
</feature>
<feature type="compositionally biased region" description="Polar residues" evidence="1">
    <location>
        <begin position="141"/>
        <end position="155"/>
    </location>
</feature>
<protein>
    <submittedName>
        <fullName evidence="3">Uncharacterized protein</fullName>
    </submittedName>
</protein>
<evidence type="ECO:0000256" key="2">
    <source>
        <dbReference type="SAM" id="SignalP"/>
    </source>
</evidence>
<dbReference type="Proteomes" id="UP000327468">
    <property type="component" value="Chromosome 16"/>
</dbReference>
<dbReference type="AlphaFoldDB" id="A0A5N5LVP4"/>
<comment type="caution">
    <text evidence="3">The sequence shown here is derived from an EMBL/GenBank/DDBJ whole genome shotgun (WGS) entry which is preliminary data.</text>
</comment>
<evidence type="ECO:0000313" key="3">
    <source>
        <dbReference type="EMBL" id="KAB5546778.1"/>
    </source>
</evidence>
<gene>
    <name evidence="3" type="ORF">PHYPO_G00075840</name>
</gene>
<reference evidence="3 4" key="1">
    <citation type="submission" date="2019-06" db="EMBL/GenBank/DDBJ databases">
        <title>A chromosome-scale genome assembly of the striped catfish, Pangasianodon hypophthalmus.</title>
        <authorList>
            <person name="Wen M."/>
            <person name="Zahm M."/>
            <person name="Roques C."/>
            <person name="Cabau C."/>
            <person name="Klopp C."/>
            <person name="Donnadieu C."/>
            <person name="Jouanno E."/>
            <person name="Avarre J.-C."/>
            <person name="Campet M."/>
            <person name="Ha T.T.T."/>
            <person name="Dugue R."/>
            <person name="Lampietro C."/>
            <person name="Louis A."/>
            <person name="Herpin A."/>
            <person name="Echchiki A."/>
            <person name="Berthelot C."/>
            <person name="Parey E."/>
            <person name="Roest-Crollius H."/>
            <person name="Braasch I."/>
            <person name="Postlethwait J."/>
            <person name="Bobe J."/>
            <person name="Montfort J."/>
            <person name="Bouchez O."/>
            <person name="Begum T."/>
            <person name="Schartl M."/>
            <person name="Guiguen Y."/>
        </authorList>
    </citation>
    <scope>NUCLEOTIDE SEQUENCE [LARGE SCALE GENOMIC DNA]</scope>
    <source>
        <strain evidence="3 4">Indonesia</strain>
        <tissue evidence="3">Blood</tissue>
    </source>
</reference>
<name>A0A5N5LVP4_PANHP</name>
<keyword evidence="2" id="KW-0732">Signal</keyword>
<feature type="signal peptide" evidence="2">
    <location>
        <begin position="1"/>
        <end position="15"/>
    </location>
</feature>